<dbReference type="GO" id="GO:0016992">
    <property type="term" value="F:lipoate synthase activity"/>
    <property type="evidence" value="ECO:0007669"/>
    <property type="project" value="UniProtKB-UniRule"/>
</dbReference>
<gene>
    <name evidence="13" type="ORF">MVEN_01530200</name>
</gene>
<dbReference type="UniPathway" id="UPA00538">
    <property type="reaction ID" value="UER00593"/>
</dbReference>
<feature type="binding site" evidence="11">
    <location>
        <position position="528"/>
    </location>
    <ligand>
        <name>[4Fe-4S] cluster</name>
        <dbReference type="ChEBI" id="CHEBI:49883"/>
        <label>1</label>
    </ligand>
</feature>
<organism evidence="13 14">
    <name type="scientific">Mycena venus</name>
    <dbReference type="NCBI Taxonomy" id="2733690"/>
    <lineage>
        <taxon>Eukaryota</taxon>
        <taxon>Fungi</taxon>
        <taxon>Dikarya</taxon>
        <taxon>Basidiomycota</taxon>
        <taxon>Agaricomycotina</taxon>
        <taxon>Agaricomycetes</taxon>
        <taxon>Agaricomycetidae</taxon>
        <taxon>Agaricales</taxon>
        <taxon>Marasmiineae</taxon>
        <taxon>Mycenaceae</taxon>
        <taxon>Mycena</taxon>
    </lineage>
</organism>
<dbReference type="HAMAP" id="MF_00206">
    <property type="entry name" value="Lipoyl_synth"/>
    <property type="match status" value="1"/>
</dbReference>
<evidence type="ECO:0000256" key="8">
    <source>
        <dbReference type="ARBA" id="ARBA00023140"/>
    </source>
</evidence>
<evidence type="ECO:0000256" key="1">
    <source>
        <dbReference type="ARBA" id="ARBA00022485"/>
    </source>
</evidence>
<evidence type="ECO:0000313" key="13">
    <source>
        <dbReference type="EMBL" id="KAF7347730.1"/>
    </source>
</evidence>
<keyword evidence="7" id="KW-0472">Membrane</keyword>
<dbReference type="NCBIfam" id="NF004019">
    <property type="entry name" value="PRK05481.1"/>
    <property type="match status" value="1"/>
</dbReference>
<comment type="pathway">
    <text evidence="11">Protein modification; protein lipoylation via endogenous pathway; protein N(6)-(lipoyl)lysine from octanoyl-[acyl-carrier-protein]: step 2/2.</text>
</comment>
<evidence type="ECO:0000256" key="7">
    <source>
        <dbReference type="ARBA" id="ARBA00023136"/>
    </source>
</evidence>
<dbReference type="NCBIfam" id="NF009544">
    <property type="entry name" value="PRK12928.1"/>
    <property type="match status" value="1"/>
</dbReference>
<keyword evidence="1 11" id="KW-0004">4Fe-4S</keyword>
<keyword evidence="6 11" id="KW-0411">Iron-sulfur</keyword>
<keyword evidence="5 11" id="KW-0408">Iron</keyword>
<dbReference type="PANTHER" id="PTHR10949:SF0">
    <property type="entry name" value="LIPOYL SYNTHASE, MITOCHONDRIAL"/>
    <property type="match status" value="1"/>
</dbReference>
<evidence type="ECO:0000256" key="2">
    <source>
        <dbReference type="ARBA" id="ARBA00022679"/>
    </source>
</evidence>
<comment type="caution">
    <text evidence="13">The sequence shown here is derived from an EMBL/GenBank/DDBJ whole genome shotgun (WGS) entry which is preliminary data.</text>
</comment>
<dbReference type="Pfam" id="PF05648">
    <property type="entry name" value="PEX11"/>
    <property type="match status" value="1"/>
</dbReference>
<feature type="binding site" evidence="11">
    <location>
        <position position="314"/>
    </location>
    <ligand>
        <name>[4Fe-4S] cluster</name>
        <dbReference type="ChEBI" id="CHEBI:49883"/>
        <label>1</label>
    </ligand>
</feature>
<accession>A0A8H6XTB9</accession>
<dbReference type="Pfam" id="PF04055">
    <property type="entry name" value="Radical_SAM"/>
    <property type="match status" value="1"/>
</dbReference>
<evidence type="ECO:0000256" key="9">
    <source>
        <dbReference type="ARBA" id="ARBA00046271"/>
    </source>
</evidence>
<protein>
    <recommendedName>
        <fullName evidence="11">Lipoyl synthase, mitochondrial</fullName>
        <ecNumber evidence="11">2.8.1.8</ecNumber>
    </recommendedName>
    <alternativeName>
        <fullName evidence="11">Lipoate synthase</fullName>
        <shortName evidence="11">LS</shortName>
        <shortName evidence="11">Lip-syn</shortName>
    </alternativeName>
    <alternativeName>
        <fullName evidence="11">Lipoic acid synthase</fullName>
    </alternativeName>
</protein>
<keyword evidence="2 11" id="KW-0808">Transferase</keyword>
<evidence type="ECO:0000256" key="11">
    <source>
        <dbReference type="HAMAP-Rule" id="MF_03123"/>
    </source>
</evidence>
<comment type="cofactor">
    <cofactor evidence="11">
        <name>[4Fe-4S] cluster</name>
        <dbReference type="ChEBI" id="CHEBI:49883"/>
    </cofactor>
    <text evidence="11">Binds 2 [4Fe-4S] clusters per subunit. One cluster is coordinated with 3 cysteines and an exchangeable S-adenosyl-L-methionine.</text>
</comment>
<dbReference type="SMART" id="SM00729">
    <property type="entry name" value="Elp3"/>
    <property type="match status" value="1"/>
</dbReference>
<comment type="caution">
    <text evidence="11">Lacks conserved residue(s) required for the propagation of feature annotation.</text>
</comment>
<dbReference type="GO" id="GO:0051539">
    <property type="term" value="F:4 iron, 4 sulfur cluster binding"/>
    <property type="evidence" value="ECO:0007669"/>
    <property type="project" value="UniProtKB-UniRule"/>
</dbReference>
<feature type="binding site" evidence="11">
    <location>
        <position position="308"/>
    </location>
    <ligand>
        <name>[4Fe-4S] cluster</name>
        <dbReference type="ChEBI" id="CHEBI:49883"/>
        <label>1</label>
    </ligand>
</feature>
<keyword evidence="11" id="KW-0496">Mitochondrion</keyword>
<sequence>MANVTSQVVLHPAVSHSIKVGATTLGRDKAYRAVQNFARFYAWLLISRGKKTDAARWTALKSHLGTARKLLRLGKPMEHLQAALRAALTSAPPLEQITTIARQIAYFLYLSFDTFSWAQSIKFANFAPDTAAKISRLANRSWLAGILLSIVHAAVKTARLRREAKLLHAEKHKEKDLSLEAEREAKLRLIAATRAAVRHQFIIDFLDLWNPATSLGLSNLNDGVVGIFSVISSLMALEKHWDTLAAGPSLDDFISGDAPPDRIILGNPRGPRLPAHLKTAIPSGESFSKIKKDLRGLGLHTVCEEARCPNIGDCWGGKPGATEAEGRSAATATIMLMENTAEAISRWGLGYIVLTSVDRDDLADGGSHHFAETIRKIKQKAPHILVEALTGDFWGSLKDVSVVAKSGLDVYAHNIETVEALTPYVRDRRATFRTSLQVLEHAKKEGVRITKTSIMLGLGEKEDQVLHTLEELRKVDVDVVTFGQYMRPTKRHMKVDRYVEPAEFDNWKKVAEDLGFLYVASGPLVRSSYKAGEFYIENVLRGKGAENKAKKLLAGHDSTTLAAET</sequence>
<keyword evidence="8" id="KW-0576">Peroxisome</keyword>
<dbReference type="Proteomes" id="UP000620124">
    <property type="component" value="Unassembled WGS sequence"/>
</dbReference>
<dbReference type="Gene3D" id="3.20.20.70">
    <property type="entry name" value="Aldolase class I"/>
    <property type="match status" value="1"/>
</dbReference>
<dbReference type="InterPro" id="IPR013785">
    <property type="entry name" value="Aldolase_TIM"/>
</dbReference>
<comment type="subcellular location">
    <subcellularLocation>
        <location evidence="11">Mitochondrion</location>
    </subcellularLocation>
    <subcellularLocation>
        <location evidence="9">Peroxisome membrane</location>
    </subcellularLocation>
</comment>
<comment type="catalytic activity">
    <reaction evidence="10 11">
        <text>[[Fe-S] cluster scaffold protein carrying a second [4Fe-4S](2+) cluster] + N(6)-octanoyl-L-lysyl-[protein] + 2 oxidized [2Fe-2S]-[ferredoxin] + 2 S-adenosyl-L-methionine + 4 H(+) = [[Fe-S] cluster scaffold protein] + N(6)-[(R)-dihydrolipoyl]-L-lysyl-[protein] + 4 Fe(3+) + 2 hydrogen sulfide + 2 5'-deoxyadenosine + 2 L-methionine + 2 reduced [2Fe-2S]-[ferredoxin]</text>
        <dbReference type="Rhea" id="RHEA:16585"/>
        <dbReference type="Rhea" id="RHEA-COMP:9928"/>
        <dbReference type="Rhea" id="RHEA-COMP:10000"/>
        <dbReference type="Rhea" id="RHEA-COMP:10001"/>
        <dbReference type="Rhea" id="RHEA-COMP:10475"/>
        <dbReference type="Rhea" id="RHEA-COMP:14568"/>
        <dbReference type="Rhea" id="RHEA-COMP:14569"/>
        <dbReference type="ChEBI" id="CHEBI:15378"/>
        <dbReference type="ChEBI" id="CHEBI:17319"/>
        <dbReference type="ChEBI" id="CHEBI:29034"/>
        <dbReference type="ChEBI" id="CHEBI:29919"/>
        <dbReference type="ChEBI" id="CHEBI:33722"/>
        <dbReference type="ChEBI" id="CHEBI:33737"/>
        <dbReference type="ChEBI" id="CHEBI:33738"/>
        <dbReference type="ChEBI" id="CHEBI:57844"/>
        <dbReference type="ChEBI" id="CHEBI:59789"/>
        <dbReference type="ChEBI" id="CHEBI:78809"/>
        <dbReference type="ChEBI" id="CHEBI:83100"/>
        <dbReference type="EC" id="2.8.1.8"/>
    </reaction>
</comment>
<evidence type="ECO:0000256" key="3">
    <source>
        <dbReference type="ARBA" id="ARBA00022691"/>
    </source>
</evidence>
<comment type="similarity">
    <text evidence="11">Belongs to the radical SAM superfamily. Lipoyl synthase family.</text>
</comment>
<dbReference type="PANTHER" id="PTHR10949">
    <property type="entry name" value="LIPOYL SYNTHASE"/>
    <property type="match status" value="1"/>
</dbReference>
<dbReference type="GO" id="GO:0005778">
    <property type="term" value="C:peroxisomal membrane"/>
    <property type="evidence" value="ECO:0007669"/>
    <property type="project" value="UniProtKB-SubCell"/>
</dbReference>
<dbReference type="PROSITE" id="PS51918">
    <property type="entry name" value="RADICAL_SAM"/>
    <property type="match status" value="1"/>
</dbReference>
<keyword evidence="4 11" id="KW-0479">Metal-binding</keyword>
<proteinExistence type="inferred from homology"/>
<dbReference type="AlphaFoldDB" id="A0A8H6XTB9"/>
<keyword evidence="14" id="KW-1185">Reference proteome</keyword>
<dbReference type="EC" id="2.8.1.8" evidence="11"/>
<dbReference type="GO" id="GO:0046872">
    <property type="term" value="F:metal ion binding"/>
    <property type="evidence" value="ECO:0007669"/>
    <property type="project" value="UniProtKB-KW"/>
</dbReference>
<dbReference type="InterPro" id="IPR007197">
    <property type="entry name" value="rSAM"/>
</dbReference>
<evidence type="ECO:0000313" key="14">
    <source>
        <dbReference type="Proteomes" id="UP000620124"/>
    </source>
</evidence>
<name>A0A8H6XTB9_9AGAR</name>
<evidence type="ECO:0000259" key="12">
    <source>
        <dbReference type="PROSITE" id="PS51918"/>
    </source>
</evidence>
<keyword evidence="3 11" id="KW-0949">S-adenosyl-L-methionine</keyword>
<dbReference type="SUPFAM" id="SSF102114">
    <property type="entry name" value="Radical SAM enzymes"/>
    <property type="match status" value="1"/>
</dbReference>
<dbReference type="GO" id="GO:0016559">
    <property type="term" value="P:peroxisome fission"/>
    <property type="evidence" value="ECO:0007669"/>
    <property type="project" value="InterPro"/>
</dbReference>
<dbReference type="OrthoDB" id="3231at2759"/>
<dbReference type="EMBL" id="JACAZI010000012">
    <property type="protein sequence ID" value="KAF7347730.1"/>
    <property type="molecule type" value="Genomic_DNA"/>
</dbReference>
<dbReference type="InterPro" id="IPR008733">
    <property type="entry name" value="PEX11"/>
</dbReference>
<dbReference type="GO" id="GO:0005739">
    <property type="term" value="C:mitochondrion"/>
    <property type="evidence" value="ECO:0007669"/>
    <property type="project" value="UniProtKB-SubCell"/>
</dbReference>
<feature type="binding site" evidence="11">
    <location>
        <position position="303"/>
    </location>
    <ligand>
        <name>[4Fe-4S] cluster</name>
        <dbReference type="ChEBI" id="CHEBI:49883"/>
        <label>1</label>
    </ligand>
</feature>
<evidence type="ECO:0000256" key="5">
    <source>
        <dbReference type="ARBA" id="ARBA00023004"/>
    </source>
</evidence>
<dbReference type="InterPro" id="IPR003698">
    <property type="entry name" value="Lipoyl_synth"/>
</dbReference>
<evidence type="ECO:0000256" key="10">
    <source>
        <dbReference type="ARBA" id="ARBA00047326"/>
    </source>
</evidence>
<dbReference type="InterPro" id="IPR058240">
    <property type="entry name" value="rSAM_sf"/>
</dbReference>
<comment type="function">
    <text evidence="11">Catalyzes the radical-mediated insertion of two sulfur atoms into the C-6 and C-8 positions of the octanoyl moiety bound to the lipoyl domains of lipoate-dependent enzymes, thereby converting the octanoylated domains into lipoylated derivatives.</text>
</comment>
<dbReference type="GO" id="GO:0009249">
    <property type="term" value="P:protein lipoylation"/>
    <property type="evidence" value="ECO:0007669"/>
    <property type="project" value="UniProtKB-UniRule"/>
</dbReference>
<feature type="domain" description="Radical SAM core" evidence="12">
    <location>
        <begin position="289"/>
        <end position="517"/>
    </location>
</feature>
<evidence type="ECO:0000256" key="6">
    <source>
        <dbReference type="ARBA" id="ARBA00023014"/>
    </source>
</evidence>
<dbReference type="InterPro" id="IPR006638">
    <property type="entry name" value="Elp3/MiaA/NifB-like_rSAM"/>
</dbReference>
<reference evidence="13" key="1">
    <citation type="submission" date="2020-05" db="EMBL/GenBank/DDBJ databases">
        <title>Mycena genomes resolve the evolution of fungal bioluminescence.</title>
        <authorList>
            <person name="Tsai I.J."/>
        </authorList>
    </citation>
    <scope>NUCLEOTIDE SEQUENCE</scope>
    <source>
        <strain evidence="13">CCC161011</strain>
    </source>
</reference>
<evidence type="ECO:0000256" key="4">
    <source>
        <dbReference type="ARBA" id="ARBA00022723"/>
    </source>
</evidence>